<protein>
    <recommendedName>
        <fullName evidence="1">CoA-binding domain-containing protein</fullName>
    </recommendedName>
</protein>
<dbReference type="PATRIC" id="fig|1653479.3.peg.238"/>
<dbReference type="OrthoDB" id="9804695at2"/>
<dbReference type="EMBL" id="CP015220">
    <property type="protein sequence ID" value="AMY21564.1"/>
    <property type="molecule type" value="Genomic_DNA"/>
</dbReference>
<reference evidence="3" key="2">
    <citation type="submission" date="2016-04" db="EMBL/GenBank/DDBJ databases">
        <title>Complete Genome and Plasmid Sequences for Rhodococcus fascians D188 and Draft Sequences for Rhodococcus spp. Isolates PBTS 1 and PBTS 2.</title>
        <authorList>
            <person name="Stamer R."/>
            <person name="Vereecke D."/>
            <person name="Zhang Y."/>
            <person name="Schilkey F."/>
            <person name="Devitt N."/>
            <person name="Randall J."/>
        </authorList>
    </citation>
    <scope>NUCLEOTIDE SEQUENCE [LARGE SCALE GENOMIC DNA]</scope>
    <source>
        <strain evidence="3">PBTS2</strain>
    </source>
</reference>
<dbReference type="InterPro" id="IPR003781">
    <property type="entry name" value="CoA-bd"/>
</dbReference>
<dbReference type="SMART" id="SM00881">
    <property type="entry name" value="CoA_binding"/>
    <property type="match status" value="1"/>
</dbReference>
<dbReference type="InterPro" id="IPR036291">
    <property type="entry name" value="NAD(P)-bd_dom_sf"/>
</dbReference>
<name>A0A143QF97_RHOFA</name>
<dbReference type="AlphaFoldDB" id="A0A143QF97"/>
<dbReference type="Proteomes" id="UP000076038">
    <property type="component" value="Chromosome"/>
</dbReference>
<dbReference type="Gene3D" id="3.40.50.720">
    <property type="entry name" value="NAD(P)-binding Rossmann-like Domain"/>
    <property type="match status" value="1"/>
</dbReference>
<dbReference type="GeneID" id="93555316"/>
<evidence type="ECO:0000313" key="3">
    <source>
        <dbReference type="Proteomes" id="UP000076038"/>
    </source>
</evidence>
<sequence>MSERTWQGPSAQDRQRILRETKTVAIVGASKNPSRASYFVNRYLSSTSNYEIFLVNPTVSDIEGTTVYPTLADLPKSPDLVDVFRKYDDLPEVLSETIAAQAKTIWLQLGLWHEQVAHDAEAAGLNVVMDRCLKIEHARFHGGLHLAGFDTGVIDSRRTRG</sequence>
<organism evidence="2 3">
    <name type="scientific">Rhodococcoides fascians</name>
    <name type="common">Rhodococcus fascians</name>
    <dbReference type="NCBI Taxonomy" id="1828"/>
    <lineage>
        <taxon>Bacteria</taxon>
        <taxon>Bacillati</taxon>
        <taxon>Actinomycetota</taxon>
        <taxon>Actinomycetes</taxon>
        <taxon>Mycobacteriales</taxon>
        <taxon>Nocardiaceae</taxon>
        <taxon>Rhodococcoides</taxon>
    </lineage>
</organism>
<accession>A0A143QF97</accession>
<dbReference type="KEGG" id="rhs:A3Q41_00240"/>
<dbReference type="SUPFAM" id="SSF51735">
    <property type="entry name" value="NAD(P)-binding Rossmann-fold domains"/>
    <property type="match status" value="1"/>
</dbReference>
<evidence type="ECO:0000313" key="2">
    <source>
        <dbReference type="EMBL" id="AMY21564.1"/>
    </source>
</evidence>
<dbReference type="PANTHER" id="PTHR33303:SF2">
    <property type="entry name" value="COA-BINDING DOMAIN-CONTAINING PROTEIN"/>
    <property type="match status" value="1"/>
</dbReference>
<accession>A0A260TXM0</accession>
<feature type="domain" description="CoA-binding" evidence="1">
    <location>
        <begin position="17"/>
        <end position="111"/>
    </location>
</feature>
<keyword evidence="3" id="KW-1185">Reference proteome</keyword>
<dbReference type="RefSeq" id="WP_032365367.1">
    <property type="nucleotide sequence ID" value="NZ_CP015220.1"/>
</dbReference>
<reference evidence="2 3" key="1">
    <citation type="journal article" date="2016" name="Genome Announc.">
        <title>Complete Genome and Plasmid Sequences for Rhodococcus fascians D188 and Draft Sequences for Rhodococcus Isolates PBTS 1 and PBTS 2.</title>
        <authorList>
            <person name="Stamler R.A."/>
            <person name="Vereecke D."/>
            <person name="Zhang Y."/>
            <person name="Schilkey F."/>
            <person name="Devitt N."/>
            <person name="Randall J.J."/>
        </authorList>
    </citation>
    <scope>NUCLEOTIDE SEQUENCE [LARGE SCALE GENOMIC DNA]</scope>
    <source>
        <strain evidence="2 3">PBTS2</strain>
    </source>
</reference>
<evidence type="ECO:0000259" key="1">
    <source>
        <dbReference type="SMART" id="SM00881"/>
    </source>
</evidence>
<dbReference type="Pfam" id="PF13380">
    <property type="entry name" value="CoA_binding_2"/>
    <property type="match status" value="1"/>
</dbReference>
<dbReference type="PANTHER" id="PTHR33303">
    <property type="entry name" value="CYTOPLASMIC PROTEIN-RELATED"/>
    <property type="match status" value="1"/>
</dbReference>
<proteinExistence type="predicted"/>
<gene>
    <name evidence="2" type="ORF">A3Q41_00240</name>
</gene>